<evidence type="ECO:0000256" key="1">
    <source>
        <dbReference type="SAM" id="SignalP"/>
    </source>
</evidence>
<dbReference type="SUPFAM" id="SSF48619">
    <property type="entry name" value="Phospholipase A2, PLA2"/>
    <property type="match status" value="1"/>
</dbReference>
<feature type="signal peptide" evidence="1">
    <location>
        <begin position="1"/>
        <end position="21"/>
    </location>
</feature>
<proteinExistence type="predicted"/>
<organism evidence="2 3">
    <name type="scientific">Brachionus calyciflorus</name>
    <dbReference type="NCBI Taxonomy" id="104777"/>
    <lineage>
        <taxon>Eukaryota</taxon>
        <taxon>Metazoa</taxon>
        <taxon>Spiralia</taxon>
        <taxon>Gnathifera</taxon>
        <taxon>Rotifera</taxon>
        <taxon>Eurotatoria</taxon>
        <taxon>Monogononta</taxon>
        <taxon>Pseudotrocha</taxon>
        <taxon>Ploima</taxon>
        <taxon>Brachionidae</taxon>
        <taxon>Brachionus</taxon>
    </lineage>
</organism>
<dbReference type="EMBL" id="CAJNOC010005291">
    <property type="protein sequence ID" value="CAF1048058.1"/>
    <property type="molecule type" value="Genomic_DNA"/>
</dbReference>
<dbReference type="Gene3D" id="1.20.90.10">
    <property type="entry name" value="Phospholipase A2 domain"/>
    <property type="match status" value="1"/>
</dbReference>
<sequence length="178" mass="19535">MKFFLLIACLSWITVNLTVDAKKVEIVKLHDAILKDQEKNKQKNLLVDLLVDNVFGICYVSCPGGASLVPRPDPIVDINGCGSYNIHIDFELFNAGEFNGCCNGHDTCYENCSSTKKNCDSTFEKCLNNVCNTWAIAENWGLIQRAACAGVVKAMNKAVETLGCTAYKNAQLRGCKCP</sequence>
<dbReference type="PANTHER" id="PTHR12824:SF8">
    <property type="entry name" value="GXIVSPLA2, ISOFORM A"/>
    <property type="match status" value="1"/>
</dbReference>
<evidence type="ECO:0000313" key="2">
    <source>
        <dbReference type="EMBL" id="CAF1048058.1"/>
    </source>
</evidence>
<reference evidence="2" key="1">
    <citation type="submission" date="2021-02" db="EMBL/GenBank/DDBJ databases">
        <authorList>
            <person name="Nowell W R."/>
        </authorList>
    </citation>
    <scope>NUCLEOTIDE SEQUENCE</scope>
    <source>
        <strain evidence="2">Ploen Becks lab</strain>
    </source>
</reference>
<comment type="caution">
    <text evidence="2">The sequence shown here is derived from an EMBL/GenBank/DDBJ whole genome shotgun (WGS) entry which is preliminary data.</text>
</comment>
<dbReference type="GO" id="GO:0016042">
    <property type="term" value="P:lipid catabolic process"/>
    <property type="evidence" value="ECO:0007669"/>
    <property type="project" value="InterPro"/>
</dbReference>
<dbReference type="InterPro" id="IPR010711">
    <property type="entry name" value="PLA2G12"/>
</dbReference>
<dbReference type="GO" id="GO:0005509">
    <property type="term" value="F:calcium ion binding"/>
    <property type="evidence" value="ECO:0007669"/>
    <property type="project" value="InterPro"/>
</dbReference>
<dbReference type="Proteomes" id="UP000663879">
    <property type="component" value="Unassembled WGS sequence"/>
</dbReference>
<dbReference type="GO" id="GO:0006644">
    <property type="term" value="P:phospholipid metabolic process"/>
    <property type="evidence" value="ECO:0007669"/>
    <property type="project" value="InterPro"/>
</dbReference>
<name>A0A814KDP0_9BILA</name>
<keyword evidence="3" id="KW-1185">Reference proteome</keyword>
<gene>
    <name evidence="2" type="ORF">OXX778_LOCUS18687</name>
</gene>
<dbReference type="GO" id="GO:0005576">
    <property type="term" value="C:extracellular region"/>
    <property type="evidence" value="ECO:0007669"/>
    <property type="project" value="InterPro"/>
</dbReference>
<keyword evidence="1" id="KW-0732">Signal</keyword>
<accession>A0A814KDP0</accession>
<dbReference type="AlphaFoldDB" id="A0A814KDP0"/>
<dbReference type="GO" id="GO:0050482">
    <property type="term" value="P:arachidonate secretion"/>
    <property type="evidence" value="ECO:0007669"/>
    <property type="project" value="InterPro"/>
</dbReference>
<feature type="chain" id="PRO_5032832484" evidence="1">
    <location>
        <begin position="22"/>
        <end position="178"/>
    </location>
</feature>
<dbReference type="PANTHER" id="PTHR12824">
    <property type="entry name" value="GROUP XII SECRETORY PHOSPHOLIPASE A2 FAMILY MEMBER"/>
    <property type="match status" value="1"/>
</dbReference>
<dbReference type="Pfam" id="PF06951">
    <property type="entry name" value="PLA2G12"/>
    <property type="match status" value="1"/>
</dbReference>
<dbReference type="OrthoDB" id="3935740at2759"/>
<evidence type="ECO:0000313" key="3">
    <source>
        <dbReference type="Proteomes" id="UP000663879"/>
    </source>
</evidence>
<dbReference type="GO" id="GO:0004623">
    <property type="term" value="F:phospholipase A2 activity"/>
    <property type="evidence" value="ECO:0007669"/>
    <property type="project" value="InterPro"/>
</dbReference>
<protein>
    <submittedName>
        <fullName evidence="2">Uncharacterized protein</fullName>
    </submittedName>
</protein>
<dbReference type="InterPro" id="IPR036444">
    <property type="entry name" value="PLipase_A2_dom_sf"/>
</dbReference>